<comment type="subcellular location">
    <subcellularLocation>
        <location evidence="1">Cell membrane</location>
        <topology evidence="1">Multi-pass membrane protein</topology>
    </subcellularLocation>
</comment>
<evidence type="ECO:0000256" key="3">
    <source>
        <dbReference type="ARBA" id="ARBA00022475"/>
    </source>
</evidence>
<dbReference type="EMBL" id="PFKO01000093">
    <property type="protein sequence ID" value="PIY33322.1"/>
    <property type="molecule type" value="Genomic_DNA"/>
</dbReference>
<dbReference type="InterPro" id="IPR001851">
    <property type="entry name" value="ABC_transp_permease"/>
</dbReference>
<evidence type="ECO:0000256" key="1">
    <source>
        <dbReference type="ARBA" id="ARBA00004651"/>
    </source>
</evidence>
<keyword evidence="7 9" id="KW-0472">Membrane</keyword>
<dbReference type="GO" id="GO:0006865">
    <property type="term" value="P:amino acid transport"/>
    <property type="evidence" value="ECO:0007669"/>
    <property type="project" value="UniProtKB-KW"/>
</dbReference>
<feature type="transmembrane region" description="Helical" evidence="9">
    <location>
        <begin position="6"/>
        <end position="25"/>
    </location>
</feature>
<feature type="transmembrane region" description="Helical" evidence="9">
    <location>
        <begin position="133"/>
        <end position="157"/>
    </location>
</feature>
<dbReference type="Proteomes" id="UP000230646">
    <property type="component" value="Unassembled WGS sequence"/>
</dbReference>
<comment type="similarity">
    <text evidence="8">Belongs to the binding-protein-dependent transport system permease family. LivHM subfamily.</text>
</comment>
<dbReference type="Pfam" id="PF02653">
    <property type="entry name" value="BPD_transp_2"/>
    <property type="match status" value="1"/>
</dbReference>
<evidence type="ECO:0000313" key="11">
    <source>
        <dbReference type="Proteomes" id="UP000230646"/>
    </source>
</evidence>
<dbReference type="CDD" id="cd06582">
    <property type="entry name" value="TM_PBP1_LivH_like"/>
    <property type="match status" value="1"/>
</dbReference>
<evidence type="ECO:0000256" key="5">
    <source>
        <dbReference type="ARBA" id="ARBA00022970"/>
    </source>
</evidence>
<dbReference type="GO" id="GO:0022857">
    <property type="term" value="F:transmembrane transporter activity"/>
    <property type="evidence" value="ECO:0007669"/>
    <property type="project" value="InterPro"/>
</dbReference>
<proteinExistence type="inferred from homology"/>
<dbReference type="AlphaFoldDB" id="A0A2M7PSL4"/>
<feature type="transmembrane region" description="Helical" evidence="9">
    <location>
        <begin position="60"/>
        <end position="78"/>
    </location>
</feature>
<sequence>MGLQMLINAILLGGLYALMGIGFSLQWGISGIINLSYGAMVILGSYISLEFFNLFHLDPFISMIMSGAILFVIGAAIYRTLLQPLIKGGIVFTLILTFALRLVIENIILKVWSADYRTIRVTYAGSNFQFGDAYIPLIKFLAFIVAGILIYLTYLFMMKTKTGKGIQAVALDKEGAQAVGIDVEKMYLINFALGTALAGLTGSLWASIYSFSPHLLGSIVGKVFIIAILGGLGNIWGAAAGGLLLGIAETTGAVFFGSEWQEALGMVIMVSVLVWRPYGLMGKKFFG</sequence>
<feature type="transmembrane region" description="Helical" evidence="9">
    <location>
        <begin position="223"/>
        <end position="248"/>
    </location>
</feature>
<name>A0A2M7PSL4_9BACT</name>
<dbReference type="InterPro" id="IPR052157">
    <property type="entry name" value="BCAA_transport_permease"/>
</dbReference>
<keyword evidence="4 9" id="KW-0812">Transmembrane</keyword>
<feature type="transmembrane region" description="Helical" evidence="9">
    <location>
        <begin position="90"/>
        <end position="113"/>
    </location>
</feature>
<reference evidence="10 11" key="1">
    <citation type="submission" date="2017-09" db="EMBL/GenBank/DDBJ databases">
        <title>Depth-based differentiation of microbial function through sediment-hosted aquifers and enrichment of novel symbionts in the deep terrestrial subsurface.</title>
        <authorList>
            <person name="Probst A.J."/>
            <person name="Ladd B."/>
            <person name="Jarett J.K."/>
            <person name="Geller-Mcgrath D.E."/>
            <person name="Sieber C.M."/>
            <person name="Emerson J.B."/>
            <person name="Anantharaman K."/>
            <person name="Thomas B.C."/>
            <person name="Malmstrom R."/>
            <person name="Stieglmeier M."/>
            <person name="Klingl A."/>
            <person name="Woyke T."/>
            <person name="Ryan C.M."/>
            <person name="Banfield J.F."/>
        </authorList>
    </citation>
    <scope>NUCLEOTIDE SEQUENCE [LARGE SCALE GENOMIC DNA]</scope>
    <source>
        <strain evidence="10">CG_4_10_14_3_um_filter_34_13</strain>
    </source>
</reference>
<dbReference type="PANTHER" id="PTHR11795:SF445">
    <property type="entry name" value="AMINO ACID ABC TRANSPORTER PERMEASE PROTEIN"/>
    <property type="match status" value="1"/>
</dbReference>
<evidence type="ECO:0000313" key="10">
    <source>
        <dbReference type="EMBL" id="PIY33322.1"/>
    </source>
</evidence>
<keyword evidence="3" id="KW-1003">Cell membrane</keyword>
<dbReference type="PANTHER" id="PTHR11795">
    <property type="entry name" value="BRANCHED-CHAIN AMINO ACID TRANSPORT SYSTEM PERMEASE PROTEIN LIVH"/>
    <property type="match status" value="1"/>
</dbReference>
<feature type="transmembrane region" description="Helical" evidence="9">
    <location>
        <begin position="260"/>
        <end position="278"/>
    </location>
</feature>
<dbReference type="GO" id="GO:0005886">
    <property type="term" value="C:plasma membrane"/>
    <property type="evidence" value="ECO:0007669"/>
    <property type="project" value="UniProtKB-SubCell"/>
</dbReference>
<evidence type="ECO:0000256" key="2">
    <source>
        <dbReference type="ARBA" id="ARBA00022448"/>
    </source>
</evidence>
<evidence type="ECO:0000256" key="8">
    <source>
        <dbReference type="ARBA" id="ARBA00037998"/>
    </source>
</evidence>
<keyword evidence="6 9" id="KW-1133">Transmembrane helix</keyword>
<gene>
    <name evidence="10" type="ORF">COZ07_02645</name>
</gene>
<feature type="transmembrane region" description="Helical" evidence="9">
    <location>
        <begin position="187"/>
        <end position="211"/>
    </location>
</feature>
<comment type="caution">
    <text evidence="10">The sequence shown here is derived from an EMBL/GenBank/DDBJ whole genome shotgun (WGS) entry which is preliminary data.</text>
</comment>
<protein>
    <submittedName>
        <fullName evidence="10">Branched-chain amino acid ABC transporter permease</fullName>
    </submittedName>
</protein>
<accession>A0A2M7PSL4</accession>
<evidence type="ECO:0000256" key="4">
    <source>
        <dbReference type="ARBA" id="ARBA00022692"/>
    </source>
</evidence>
<keyword evidence="2" id="KW-0813">Transport</keyword>
<keyword evidence="5" id="KW-0029">Amino-acid transport</keyword>
<evidence type="ECO:0000256" key="7">
    <source>
        <dbReference type="ARBA" id="ARBA00023136"/>
    </source>
</evidence>
<evidence type="ECO:0000256" key="9">
    <source>
        <dbReference type="SAM" id="Phobius"/>
    </source>
</evidence>
<evidence type="ECO:0000256" key="6">
    <source>
        <dbReference type="ARBA" id="ARBA00022989"/>
    </source>
</evidence>
<organism evidence="10 11">
    <name type="scientific">Candidatus Infernicultor aquiphilus</name>
    <dbReference type="NCBI Taxonomy" id="1805029"/>
    <lineage>
        <taxon>Bacteria</taxon>
        <taxon>Pseudomonadati</taxon>
        <taxon>Atribacterota</taxon>
        <taxon>Candidatus Phoenicimicrobiia</taxon>
        <taxon>Candidatus Pheonicimicrobiales</taxon>
        <taxon>Candidatus Phoenicimicrobiaceae</taxon>
        <taxon>Candidatus Infernicultor</taxon>
    </lineage>
</organism>